<gene>
    <name evidence="1" type="ORF">WR25_14591</name>
</gene>
<proteinExistence type="predicted"/>
<dbReference type="STRING" id="2018661.A0A2A2LW45"/>
<name>A0A2A2LW45_9BILA</name>
<reference evidence="1 2" key="1">
    <citation type="journal article" date="2017" name="Curr. Biol.">
        <title>Genome architecture and evolution of a unichromosomal asexual nematode.</title>
        <authorList>
            <person name="Fradin H."/>
            <person name="Zegar C."/>
            <person name="Gutwein M."/>
            <person name="Lucas J."/>
            <person name="Kovtun M."/>
            <person name="Corcoran D."/>
            <person name="Baugh L.R."/>
            <person name="Kiontke K."/>
            <person name="Gunsalus K."/>
            <person name="Fitch D.H."/>
            <person name="Piano F."/>
        </authorList>
    </citation>
    <scope>NUCLEOTIDE SEQUENCE [LARGE SCALE GENOMIC DNA]</scope>
    <source>
        <strain evidence="1">PF1309</strain>
    </source>
</reference>
<evidence type="ECO:0000313" key="1">
    <source>
        <dbReference type="EMBL" id="PAV90432.1"/>
    </source>
</evidence>
<dbReference type="Pfam" id="PF10178">
    <property type="entry name" value="PAC3"/>
    <property type="match status" value="1"/>
</dbReference>
<dbReference type="EMBL" id="LIAE01006373">
    <property type="protein sequence ID" value="PAV90432.1"/>
    <property type="molecule type" value="Genomic_DNA"/>
</dbReference>
<dbReference type="OrthoDB" id="5830440at2759"/>
<evidence type="ECO:0000313" key="2">
    <source>
        <dbReference type="Proteomes" id="UP000218231"/>
    </source>
</evidence>
<dbReference type="Proteomes" id="UP000218231">
    <property type="component" value="Unassembled WGS sequence"/>
</dbReference>
<comment type="caution">
    <text evidence="1">The sequence shown here is derived from an EMBL/GenBank/DDBJ whole genome shotgun (WGS) entry which is preliminary data.</text>
</comment>
<dbReference type="AlphaFoldDB" id="A0A2A2LW45"/>
<dbReference type="InterPro" id="IPR053720">
    <property type="entry name" value="Psm_Assembly_Chaperone"/>
</dbReference>
<keyword evidence="2" id="KW-1185">Reference proteome</keyword>
<dbReference type="InterPro" id="IPR018788">
    <property type="entry name" value="Proteasome_assmbl_chp_3"/>
</dbReference>
<organism evidence="1 2">
    <name type="scientific">Diploscapter pachys</name>
    <dbReference type="NCBI Taxonomy" id="2018661"/>
    <lineage>
        <taxon>Eukaryota</taxon>
        <taxon>Metazoa</taxon>
        <taxon>Ecdysozoa</taxon>
        <taxon>Nematoda</taxon>
        <taxon>Chromadorea</taxon>
        <taxon>Rhabditida</taxon>
        <taxon>Rhabditina</taxon>
        <taxon>Rhabditomorpha</taxon>
        <taxon>Rhabditoidea</taxon>
        <taxon>Rhabditidae</taxon>
        <taxon>Diploscapter</taxon>
    </lineage>
</organism>
<protein>
    <submittedName>
        <fullName evidence="1">Uncharacterized protein</fullName>
    </submittedName>
</protein>
<dbReference type="GO" id="GO:0043248">
    <property type="term" value="P:proteasome assembly"/>
    <property type="evidence" value="ECO:0007669"/>
    <property type="project" value="InterPro"/>
</dbReference>
<sequence length="255" mass="29941">MYYWELRRLLRQKLRSFTPMHKKYSYKDWARRRIIFSFVLFFIGWKFAGYALSEHLFFKEDEKTGEIFQIDPDVVRQNVTEMRKKHSKPLQKVEREAEIARERANLNLTAFDLDDYDRCHKDLSFEFEGQHINFTIVDHGNLLVVFFATLGRIGQVVEVLPLEVAPFHSQAVTQGDTPLFDPTARRSKPRKLDYETRLLLGTDQDPNVDLFIRRFVKVLSSKSHLKKLLVSFGFPLDGLSLEQIRTAVDKAEALL</sequence>
<accession>A0A2A2LW45</accession>
<dbReference type="Gene3D" id="3.30.230.90">
    <property type="match status" value="1"/>
</dbReference>